<dbReference type="Pfam" id="PF10310">
    <property type="entry name" value="DUF5427"/>
    <property type="match status" value="2"/>
</dbReference>
<feature type="coiled-coil region" evidence="1">
    <location>
        <begin position="175"/>
        <end position="205"/>
    </location>
</feature>
<reference evidence="3 4" key="1">
    <citation type="journal article" date="2016" name="PLoS ONE">
        <title>Sequence Assembly of Yarrowia lipolytica Strain W29/CLIB89 Shows Transposable Element Diversity.</title>
        <authorList>
            <person name="Magnan C."/>
            <person name="Yu J."/>
            <person name="Chang I."/>
            <person name="Jahn E."/>
            <person name="Kanomata Y."/>
            <person name="Wu J."/>
            <person name="Zeller M."/>
            <person name="Oakes M."/>
            <person name="Baldi P."/>
            <person name="Sandmeyer S."/>
        </authorList>
    </citation>
    <scope>NUCLEOTIDE SEQUENCE [LARGE SCALE GENOMIC DNA]</scope>
    <source>
        <strain evidence="4">CLIB89(W29)</strain>
    </source>
</reference>
<feature type="region of interest" description="Disordered" evidence="2">
    <location>
        <begin position="25"/>
        <end position="84"/>
    </location>
</feature>
<dbReference type="PANTHER" id="PTHR28265">
    <property type="entry name" value="MAINTENANCE OF TELOMERE CAPPING PROTEIN 1"/>
    <property type="match status" value="1"/>
</dbReference>
<evidence type="ECO:0000313" key="3">
    <source>
        <dbReference type="EMBL" id="AOW07633.1"/>
    </source>
</evidence>
<evidence type="ECO:0000313" key="4">
    <source>
        <dbReference type="Proteomes" id="UP000182444"/>
    </source>
</evidence>
<name>A0A1D8NPT8_YARLL</name>
<feature type="compositionally biased region" description="Basic and acidic residues" evidence="2">
    <location>
        <begin position="127"/>
        <end position="140"/>
    </location>
</feature>
<dbReference type="Proteomes" id="UP000182444">
    <property type="component" value="Chromosome 1F"/>
</dbReference>
<dbReference type="RefSeq" id="XP_505816.2">
    <property type="nucleotide sequence ID" value="XM_505816.3"/>
</dbReference>
<protein>
    <recommendedName>
        <fullName evidence="5">Maintenance of telomere capping protein 1</fullName>
    </recommendedName>
</protein>
<proteinExistence type="predicted"/>
<dbReference type="VEuPathDB" id="FungiDB:YALI0_F24101g"/>
<evidence type="ECO:0008006" key="5">
    <source>
        <dbReference type="Google" id="ProtNLM"/>
    </source>
</evidence>
<dbReference type="InterPro" id="IPR018814">
    <property type="entry name" value="DUF5427"/>
</dbReference>
<sequence>MAITFGGLGDTHDKVFNTAHHYTTSTSDTMTDKKQTTDDVLSMLDSLESEAKSDKTSKTSKSDKKETSTDSSKAADKKTDAKDDDDILGFLDSLAKNPKATPATKAGIEMVKSEVQSGNMSIEDAVKSVKEEEPVKKETADDSDVDHAASAAPVDAGAAIGAALSWWNRNKDGIWDTASAAVKQAEAKVKELQELTNQEVEAAERGESKPAITVAGLTEMLKKQSLFSTVLDTIAPPISRHEQLKIHVFHDLVGYPAIDTIVYNVFSKVMQQVEGGGELKLVVQKGKERHRRGSDASVTRDLNTFVGTAQQAEKLAMATLEEYTKKDAKPEPSPEDDPEVSIPEEEPTIRVSSIFVSIQPFVDENKFQFAVRVADPDHDFGTTINSQAFPSQWAQWLDEKENPHAEKGVDTRDWVVDWIEEGLGLTIGVGAQEYVMSRMGIKLETKK</sequence>
<accession>A0A1D8NPT8</accession>
<feature type="compositionally biased region" description="Basic and acidic residues" evidence="2">
    <location>
        <begin position="49"/>
        <end position="81"/>
    </location>
</feature>
<keyword evidence="1" id="KW-0175">Coiled coil</keyword>
<feature type="region of interest" description="Disordered" evidence="2">
    <location>
        <begin position="323"/>
        <end position="345"/>
    </location>
</feature>
<dbReference type="VEuPathDB" id="FungiDB:YALI1_F31512g"/>
<feature type="compositionally biased region" description="Basic and acidic residues" evidence="2">
    <location>
        <begin position="323"/>
        <end position="332"/>
    </location>
</feature>
<feature type="region of interest" description="Disordered" evidence="2">
    <location>
        <begin position="127"/>
        <end position="146"/>
    </location>
</feature>
<dbReference type="PANTHER" id="PTHR28265:SF1">
    <property type="entry name" value="MAINTENANCE OF TELOMERE CAPPING PROTEIN 1"/>
    <property type="match status" value="1"/>
</dbReference>
<gene>
    <name evidence="3" type="ORF">YALI1_F31512g</name>
</gene>
<dbReference type="EMBL" id="CP017558">
    <property type="protein sequence ID" value="AOW07633.1"/>
    <property type="molecule type" value="Genomic_DNA"/>
</dbReference>
<dbReference type="eggNOG" id="ENOG502QU4J">
    <property type="taxonomic scope" value="Eukaryota"/>
</dbReference>
<dbReference type="AlphaFoldDB" id="A0A1D8NPT8"/>
<evidence type="ECO:0000256" key="1">
    <source>
        <dbReference type="SAM" id="Coils"/>
    </source>
</evidence>
<dbReference type="KEGG" id="yli:2908736"/>
<evidence type="ECO:0000256" key="2">
    <source>
        <dbReference type="SAM" id="MobiDB-lite"/>
    </source>
</evidence>
<organism evidence="3 4">
    <name type="scientific">Yarrowia lipolytica</name>
    <name type="common">Candida lipolytica</name>
    <dbReference type="NCBI Taxonomy" id="4952"/>
    <lineage>
        <taxon>Eukaryota</taxon>
        <taxon>Fungi</taxon>
        <taxon>Dikarya</taxon>
        <taxon>Ascomycota</taxon>
        <taxon>Saccharomycotina</taxon>
        <taxon>Dipodascomycetes</taxon>
        <taxon>Dipodascales</taxon>
        <taxon>Dipodascales incertae sedis</taxon>
        <taxon>Yarrowia</taxon>
    </lineage>
</organism>
<feature type="compositionally biased region" description="Acidic residues" evidence="2">
    <location>
        <begin position="333"/>
        <end position="345"/>
    </location>
</feature>
<dbReference type="GeneID" id="2908736"/>